<keyword evidence="3" id="KW-1185">Reference proteome</keyword>
<proteinExistence type="predicted"/>
<gene>
    <name evidence="2" type="ORF">LPB138_14685</name>
</gene>
<reference evidence="2 3" key="1">
    <citation type="submission" date="2016-10" db="EMBL/GenBank/DDBJ databases">
        <title>Lutibacter sp. LPB0138, isolated from marine gastropod.</title>
        <authorList>
            <person name="Kim E."/>
            <person name="Yi H."/>
        </authorList>
    </citation>
    <scope>NUCLEOTIDE SEQUENCE [LARGE SCALE GENOMIC DNA]</scope>
    <source>
        <strain evidence="2 3">LPB0138</strain>
    </source>
</reference>
<keyword evidence="1" id="KW-1133">Transmembrane helix</keyword>
<dbReference type="RefSeq" id="WP_070238014.1">
    <property type="nucleotide sequence ID" value="NZ_CP017478.1"/>
</dbReference>
<dbReference type="EMBL" id="CP017478">
    <property type="protein sequence ID" value="AOW21854.1"/>
    <property type="molecule type" value="Genomic_DNA"/>
</dbReference>
<feature type="transmembrane region" description="Helical" evidence="1">
    <location>
        <begin position="56"/>
        <end position="75"/>
    </location>
</feature>
<keyword evidence="1" id="KW-0472">Membrane</keyword>
<name>A0A1D8PBA5_9FLAO</name>
<evidence type="ECO:0000313" key="2">
    <source>
        <dbReference type="EMBL" id="AOW21854.1"/>
    </source>
</evidence>
<accession>A0A1D8PBA5</accession>
<dbReference type="STRING" id="1850246.LPB138_14685"/>
<dbReference type="Proteomes" id="UP000176050">
    <property type="component" value="Chromosome"/>
</dbReference>
<organism evidence="2 3">
    <name type="scientific">Urechidicola croceus</name>
    <dbReference type="NCBI Taxonomy" id="1850246"/>
    <lineage>
        <taxon>Bacteria</taxon>
        <taxon>Pseudomonadati</taxon>
        <taxon>Bacteroidota</taxon>
        <taxon>Flavobacteriia</taxon>
        <taxon>Flavobacteriales</taxon>
        <taxon>Flavobacteriaceae</taxon>
        <taxon>Urechidicola</taxon>
    </lineage>
</organism>
<keyword evidence="1" id="KW-0812">Transmembrane</keyword>
<protein>
    <submittedName>
        <fullName evidence="2">Uncharacterized protein</fullName>
    </submittedName>
</protein>
<dbReference type="KEGG" id="lul:LPB138_14685"/>
<feature type="transmembrane region" description="Helical" evidence="1">
    <location>
        <begin position="109"/>
        <end position="128"/>
    </location>
</feature>
<evidence type="ECO:0000256" key="1">
    <source>
        <dbReference type="SAM" id="Phobius"/>
    </source>
</evidence>
<dbReference type="OrthoDB" id="1442507at2"/>
<sequence>MSKKSTDKLDVFTRKIVKELPEEKVSLSFSKNVMASINALEVNETKVYKPLISKKVWFVIISSFIGLIIYGWKLIPEDQEGYLSEMSNINIGDILNYSPFDLNFKVSNITVYSFVFLALMISIQIIYFKHRIDKQYE</sequence>
<evidence type="ECO:0000313" key="3">
    <source>
        <dbReference type="Proteomes" id="UP000176050"/>
    </source>
</evidence>
<dbReference type="AlphaFoldDB" id="A0A1D8PBA5"/>